<dbReference type="OrthoDB" id="10071013at2759"/>
<keyword evidence="6" id="KW-0325">Glycoprotein</keyword>
<feature type="signal peptide" evidence="9">
    <location>
        <begin position="1"/>
        <end position="25"/>
    </location>
</feature>
<dbReference type="SMART" id="SM00765">
    <property type="entry name" value="MANEC"/>
    <property type="match status" value="1"/>
</dbReference>
<keyword evidence="3 9" id="KW-0732">Signal</keyword>
<dbReference type="KEGG" id="nve:5514525"/>
<name>A7S110_NEMVE</name>
<dbReference type="InParanoid" id="A7S110"/>
<sequence length="230" mass="25526">MKKIAIIPLLLSLATLLAITTDICAAKTEKPKCEVKEERAYIIDIKASKKATNEKATVVSGLNVSTEAACSKACCEKDLCNIFIFYNGSSRKINCFLLDCEPEKNCVRKEFANSVVGVMMKTKAIDVDTREMSTEQSSTPRRTTTKPNTAENKTSTVLTSMSTQSSTATVGKANIHWKQPHNHTSKSALVIALCFGFLFLFAVIVQIGRPWLRFLQRPRYSKVDYLMNGL</sequence>
<feature type="chain" id="PRO_5002714915" description="Seven cysteines N-terminal domain-containing protein" evidence="9">
    <location>
        <begin position="26"/>
        <end position="230"/>
    </location>
</feature>
<organism evidence="11 12">
    <name type="scientific">Nematostella vectensis</name>
    <name type="common">Starlet sea anemone</name>
    <dbReference type="NCBI Taxonomy" id="45351"/>
    <lineage>
        <taxon>Eukaryota</taxon>
        <taxon>Metazoa</taxon>
        <taxon>Cnidaria</taxon>
        <taxon>Anthozoa</taxon>
        <taxon>Hexacorallia</taxon>
        <taxon>Actiniaria</taxon>
        <taxon>Edwardsiidae</taxon>
        <taxon>Nematostella</taxon>
    </lineage>
</organism>
<keyword evidence="4 8" id="KW-1133">Transmembrane helix</keyword>
<evidence type="ECO:0000256" key="2">
    <source>
        <dbReference type="ARBA" id="ARBA00022692"/>
    </source>
</evidence>
<feature type="transmembrane region" description="Helical" evidence="8">
    <location>
        <begin position="188"/>
        <end position="212"/>
    </location>
</feature>
<dbReference type="PANTHER" id="PTHR46876:SF1">
    <property type="entry name" value="LOW-DENSITY LIPOPROTEIN RECEPTOR-RELATED PROTEIN 11"/>
    <property type="match status" value="1"/>
</dbReference>
<comment type="subcellular location">
    <subcellularLocation>
        <location evidence="1">Membrane</location>
        <topology evidence="1">Single-pass type I membrane protein</topology>
    </subcellularLocation>
</comment>
<dbReference type="HOGENOM" id="CLU_1206041_0_0_1"/>
<dbReference type="GO" id="GO:0016020">
    <property type="term" value="C:membrane"/>
    <property type="evidence" value="ECO:0007669"/>
    <property type="project" value="UniProtKB-SubCell"/>
</dbReference>
<keyword evidence="2 8" id="KW-0812">Transmembrane</keyword>
<feature type="compositionally biased region" description="Polar residues" evidence="7">
    <location>
        <begin position="134"/>
        <end position="158"/>
    </location>
</feature>
<dbReference type="OMA" id="ITTDICA"/>
<dbReference type="PANTHER" id="PTHR46876">
    <property type="entry name" value="LOW-DENSITY LIPOPROTEIN RECEPTOR-RELATED PROTEIN 11"/>
    <property type="match status" value="1"/>
</dbReference>
<evidence type="ECO:0000256" key="3">
    <source>
        <dbReference type="ARBA" id="ARBA00022729"/>
    </source>
</evidence>
<evidence type="ECO:0000256" key="9">
    <source>
        <dbReference type="SAM" id="SignalP"/>
    </source>
</evidence>
<reference evidence="11 12" key="1">
    <citation type="journal article" date="2007" name="Science">
        <title>Sea anemone genome reveals ancestral eumetazoan gene repertoire and genomic organization.</title>
        <authorList>
            <person name="Putnam N.H."/>
            <person name="Srivastava M."/>
            <person name="Hellsten U."/>
            <person name="Dirks B."/>
            <person name="Chapman J."/>
            <person name="Salamov A."/>
            <person name="Terry A."/>
            <person name="Shapiro H."/>
            <person name="Lindquist E."/>
            <person name="Kapitonov V.V."/>
            <person name="Jurka J."/>
            <person name="Genikhovich G."/>
            <person name="Grigoriev I.V."/>
            <person name="Lucas S.M."/>
            <person name="Steele R.E."/>
            <person name="Finnerty J.R."/>
            <person name="Technau U."/>
            <person name="Martindale M.Q."/>
            <person name="Rokhsar D.S."/>
        </authorList>
    </citation>
    <scope>NUCLEOTIDE SEQUENCE [LARGE SCALE GENOMIC DNA]</scope>
    <source>
        <strain evidence="12">CH2 X CH6</strain>
    </source>
</reference>
<keyword evidence="5 8" id="KW-0472">Membrane</keyword>
<dbReference type="PhylomeDB" id="A7S110"/>
<evidence type="ECO:0000256" key="7">
    <source>
        <dbReference type="SAM" id="MobiDB-lite"/>
    </source>
</evidence>
<evidence type="ECO:0000313" key="11">
    <source>
        <dbReference type="EMBL" id="EDO42676.1"/>
    </source>
</evidence>
<dbReference type="Pfam" id="PF07502">
    <property type="entry name" value="MANEC"/>
    <property type="match status" value="1"/>
</dbReference>
<evidence type="ECO:0000256" key="1">
    <source>
        <dbReference type="ARBA" id="ARBA00004479"/>
    </source>
</evidence>
<evidence type="ECO:0000256" key="4">
    <source>
        <dbReference type="ARBA" id="ARBA00022989"/>
    </source>
</evidence>
<feature type="domain" description="Seven cysteines N-terminal" evidence="10">
    <location>
        <begin position="28"/>
        <end position="115"/>
    </location>
</feature>
<evidence type="ECO:0000256" key="8">
    <source>
        <dbReference type="SAM" id="Phobius"/>
    </source>
</evidence>
<accession>A7S110</accession>
<evidence type="ECO:0000259" key="10">
    <source>
        <dbReference type="SMART" id="SM00765"/>
    </source>
</evidence>
<gene>
    <name evidence="11" type="ORF">NEMVEDRAFT_v1g242093</name>
</gene>
<dbReference type="InterPro" id="IPR013980">
    <property type="entry name" value="MANSC_dom"/>
</dbReference>
<dbReference type="AlphaFoldDB" id="A7S110"/>
<dbReference type="EMBL" id="DS469562">
    <property type="protein sequence ID" value="EDO42676.1"/>
    <property type="molecule type" value="Genomic_DNA"/>
</dbReference>
<keyword evidence="12" id="KW-1185">Reference proteome</keyword>
<evidence type="ECO:0000256" key="6">
    <source>
        <dbReference type="ARBA" id="ARBA00023180"/>
    </source>
</evidence>
<protein>
    <recommendedName>
        <fullName evidence="10">Seven cysteines N-terminal domain-containing protein</fullName>
    </recommendedName>
</protein>
<dbReference type="Proteomes" id="UP000001593">
    <property type="component" value="Unassembled WGS sequence"/>
</dbReference>
<evidence type="ECO:0000256" key="5">
    <source>
        <dbReference type="ARBA" id="ARBA00023136"/>
    </source>
</evidence>
<proteinExistence type="predicted"/>
<dbReference type="InterPro" id="IPR011106">
    <property type="entry name" value="MANSC_N"/>
</dbReference>
<feature type="region of interest" description="Disordered" evidence="7">
    <location>
        <begin position="128"/>
        <end position="158"/>
    </location>
</feature>
<evidence type="ECO:0000313" key="12">
    <source>
        <dbReference type="Proteomes" id="UP000001593"/>
    </source>
</evidence>